<name>A0AAN6RTZ0_9PEZI</name>
<sequence>MLSAYITFLLSLTGFATALALPNPQNGEPPTSPDTCTPSHWTCNGTELRVCSGDRWLTAAYCGKASCCTTSNGGLNAHCYC</sequence>
<evidence type="ECO:0000313" key="3">
    <source>
        <dbReference type="Proteomes" id="UP001303889"/>
    </source>
</evidence>
<organism evidence="2 3">
    <name type="scientific">Staphylotrichum tortipilum</name>
    <dbReference type="NCBI Taxonomy" id="2831512"/>
    <lineage>
        <taxon>Eukaryota</taxon>
        <taxon>Fungi</taxon>
        <taxon>Dikarya</taxon>
        <taxon>Ascomycota</taxon>
        <taxon>Pezizomycotina</taxon>
        <taxon>Sordariomycetes</taxon>
        <taxon>Sordariomycetidae</taxon>
        <taxon>Sordariales</taxon>
        <taxon>Chaetomiaceae</taxon>
        <taxon>Staphylotrichum</taxon>
    </lineage>
</organism>
<dbReference type="AlphaFoldDB" id="A0AAN6RTZ0"/>
<reference evidence="2" key="1">
    <citation type="journal article" date="2023" name="Mol. Phylogenet. Evol.">
        <title>Genome-scale phylogeny and comparative genomics of the fungal order Sordariales.</title>
        <authorList>
            <person name="Hensen N."/>
            <person name="Bonometti L."/>
            <person name="Westerberg I."/>
            <person name="Brannstrom I.O."/>
            <person name="Guillou S."/>
            <person name="Cros-Aarteil S."/>
            <person name="Calhoun S."/>
            <person name="Haridas S."/>
            <person name="Kuo A."/>
            <person name="Mondo S."/>
            <person name="Pangilinan J."/>
            <person name="Riley R."/>
            <person name="LaButti K."/>
            <person name="Andreopoulos B."/>
            <person name="Lipzen A."/>
            <person name="Chen C."/>
            <person name="Yan M."/>
            <person name="Daum C."/>
            <person name="Ng V."/>
            <person name="Clum A."/>
            <person name="Steindorff A."/>
            <person name="Ohm R.A."/>
            <person name="Martin F."/>
            <person name="Silar P."/>
            <person name="Natvig D.O."/>
            <person name="Lalanne C."/>
            <person name="Gautier V."/>
            <person name="Ament-Velasquez S.L."/>
            <person name="Kruys A."/>
            <person name="Hutchinson M.I."/>
            <person name="Powell A.J."/>
            <person name="Barry K."/>
            <person name="Miller A.N."/>
            <person name="Grigoriev I.V."/>
            <person name="Debuchy R."/>
            <person name="Gladieux P."/>
            <person name="Hiltunen Thoren M."/>
            <person name="Johannesson H."/>
        </authorList>
    </citation>
    <scope>NUCLEOTIDE SEQUENCE</scope>
    <source>
        <strain evidence="2">CBS 103.79</strain>
    </source>
</reference>
<dbReference type="EMBL" id="MU855479">
    <property type="protein sequence ID" value="KAK3902930.1"/>
    <property type="molecule type" value="Genomic_DNA"/>
</dbReference>
<protein>
    <submittedName>
        <fullName evidence="2">Uncharacterized protein</fullName>
    </submittedName>
</protein>
<feature type="chain" id="PRO_5042853043" evidence="1">
    <location>
        <begin position="21"/>
        <end position="81"/>
    </location>
</feature>
<evidence type="ECO:0000313" key="2">
    <source>
        <dbReference type="EMBL" id="KAK3902930.1"/>
    </source>
</evidence>
<keyword evidence="3" id="KW-1185">Reference proteome</keyword>
<feature type="signal peptide" evidence="1">
    <location>
        <begin position="1"/>
        <end position="20"/>
    </location>
</feature>
<keyword evidence="1" id="KW-0732">Signal</keyword>
<evidence type="ECO:0000256" key="1">
    <source>
        <dbReference type="SAM" id="SignalP"/>
    </source>
</evidence>
<reference evidence="2" key="2">
    <citation type="submission" date="2023-05" db="EMBL/GenBank/DDBJ databases">
        <authorList>
            <consortium name="Lawrence Berkeley National Laboratory"/>
            <person name="Steindorff A."/>
            <person name="Hensen N."/>
            <person name="Bonometti L."/>
            <person name="Westerberg I."/>
            <person name="Brannstrom I.O."/>
            <person name="Guillou S."/>
            <person name="Cros-Aarteil S."/>
            <person name="Calhoun S."/>
            <person name="Haridas S."/>
            <person name="Kuo A."/>
            <person name="Mondo S."/>
            <person name="Pangilinan J."/>
            <person name="Riley R."/>
            <person name="Labutti K."/>
            <person name="Andreopoulos B."/>
            <person name="Lipzen A."/>
            <person name="Chen C."/>
            <person name="Yanf M."/>
            <person name="Daum C."/>
            <person name="Ng V."/>
            <person name="Clum A."/>
            <person name="Ohm R."/>
            <person name="Martin F."/>
            <person name="Silar P."/>
            <person name="Natvig D."/>
            <person name="Lalanne C."/>
            <person name="Gautier V."/>
            <person name="Ament-Velasquez S.L."/>
            <person name="Kruys A."/>
            <person name="Hutchinson M.I."/>
            <person name="Powell A.J."/>
            <person name="Barry K."/>
            <person name="Miller A.N."/>
            <person name="Grigoriev I.V."/>
            <person name="Debuchy R."/>
            <person name="Gladieux P."/>
            <person name="Thoren M.H."/>
            <person name="Johannesson H."/>
        </authorList>
    </citation>
    <scope>NUCLEOTIDE SEQUENCE</scope>
    <source>
        <strain evidence="2">CBS 103.79</strain>
    </source>
</reference>
<comment type="caution">
    <text evidence="2">The sequence shown here is derived from an EMBL/GenBank/DDBJ whole genome shotgun (WGS) entry which is preliminary data.</text>
</comment>
<dbReference type="Proteomes" id="UP001303889">
    <property type="component" value="Unassembled WGS sequence"/>
</dbReference>
<gene>
    <name evidence="2" type="ORF">C8A05DRAFT_33352</name>
</gene>
<proteinExistence type="predicted"/>
<accession>A0AAN6RTZ0</accession>